<evidence type="ECO:0000313" key="1">
    <source>
        <dbReference type="Proteomes" id="UP000887580"/>
    </source>
</evidence>
<organism evidence="1 2">
    <name type="scientific">Panagrolaimus sp. PS1159</name>
    <dbReference type="NCBI Taxonomy" id="55785"/>
    <lineage>
        <taxon>Eukaryota</taxon>
        <taxon>Metazoa</taxon>
        <taxon>Ecdysozoa</taxon>
        <taxon>Nematoda</taxon>
        <taxon>Chromadorea</taxon>
        <taxon>Rhabditida</taxon>
        <taxon>Tylenchina</taxon>
        <taxon>Panagrolaimomorpha</taxon>
        <taxon>Panagrolaimoidea</taxon>
        <taxon>Panagrolaimidae</taxon>
        <taxon>Panagrolaimus</taxon>
    </lineage>
</organism>
<name>A0AC35FTL8_9BILA</name>
<protein>
    <submittedName>
        <fullName evidence="2">C-type lectin domain-containing protein</fullName>
    </submittedName>
</protein>
<accession>A0AC35FTL8</accession>
<proteinExistence type="predicted"/>
<evidence type="ECO:0000313" key="2">
    <source>
        <dbReference type="WBParaSite" id="PS1159_v2.g20333.t1"/>
    </source>
</evidence>
<reference evidence="2" key="1">
    <citation type="submission" date="2022-11" db="UniProtKB">
        <authorList>
            <consortium name="WormBaseParasite"/>
        </authorList>
    </citation>
    <scope>IDENTIFICATION</scope>
</reference>
<sequence>MSFKFIFIIIAFIAAVSSQCLNNGILWQSDCYYFQTSNIGFANAEQACNEIGGSLASIHNSFTNAFVAQKASLTFNNATVTDFWIGGTTMLNIGHWSWTDGTKFDFNELWDHRMSNDSICIGMRMKDGVWNQQNCYQQRNFVCKLLSTPPTTTQPCKNGI</sequence>
<dbReference type="WBParaSite" id="PS1159_v2.g20333.t1">
    <property type="protein sequence ID" value="PS1159_v2.g20333.t1"/>
    <property type="gene ID" value="PS1159_v2.g20333"/>
</dbReference>
<dbReference type="Proteomes" id="UP000887580">
    <property type="component" value="Unplaced"/>
</dbReference>